<dbReference type="Proteomes" id="UP000308267">
    <property type="component" value="Unassembled WGS sequence"/>
</dbReference>
<dbReference type="OrthoDB" id="6235707at2759"/>
<evidence type="ECO:0000256" key="1">
    <source>
        <dbReference type="SAM" id="MobiDB-lite"/>
    </source>
</evidence>
<reference evidence="2 3" key="1">
    <citation type="journal article" date="2019" name="BMC Genomics">
        <title>New insights from Opisthorchis felineus genome: update on genomics of the epidemiologically important liver flukes.</title>
        <authorList>
            <person name="Ershov N.I."/>
            <person name="Mordvinov V.A."/>
            <person name="Prokhortchouk E.B."/>
            <person name="Pakharukova M.Y."/>
            <person name="Gunbin K.V."/>
            <person name="Ustyantsev K."/>
            <person name="Genaev M.A."/>
            <person name="Blinov A.G."/>
            <person name="Mazur A."/>
            <person name="Boulygina E."/>
            <person name="Tsygankova S."/>
            <person name="Khrameeva E."/>
            <person name="Chekanov N."/>
            <person name="Fan G."/>
            <person name="Xiao A."/>
            <person name="Zhang H."/>
            <person name="Xu X."/>
            <person name="Yang H."/>
            <person name="Solovyev V."/>
            <person name="Lee S.M."/>
            <person name="Liu X."/>
            <person name="Afonnikov D.A."/>
            <person name="Skryabin K.G."/>
        </authorList>
    </citation>
    <scope>NUCLEOTIDE SEQUENCE [LARGE SCALE GENOMIC DNA]</scope>
    <source>
        <strain evidence="2">AK-0245</strain>
        <tissue evidence="2">Whole organism</tissue>
    </source>
</reference>
<dbReference type="STRING" id="147828.A0A4S2MGR7"/>
<organism evidence="2 3">
    <name type="scientific">Opisthorchis felineus</name>
    <dbReference type="NCBI Taxonomy" id="147828"/>
    <lineage>
        <taxon>Eukaryota</taxon>
        <taxon>Metazoa</taxon>
        <taxon>Spiralia</taxon>
        <taxon>Lophotrochozoa</taxon>
        <taxon>Platyhelminthes</taxon>
        <taxon>Trematoda</taxon>
        <taxon>Digenea</taxon>
        <taxon>Opisthorchiida</taxon>
        <taxon>Opisthorchiata</taxon>
        <taxon>Opisthorchiidae</taxon>
        <taxon>Opisthorchis</taxon>
    </lineage>
</organism>
<name>A0A4S2MGR7_OPIFE</name>
<accession>A0A4S2MGR7</accession>
<feature type="region of interest" description="Disordered" evidence="1">
    <location>
        <begin position="318"/>
        <end position="373"/>
    </location>
</feature>
<sequence length="452" mass="49433">MFSVSGTPVLETKHSTTSSCLMAFLNVMVERESLSNHSMSASTEARRESLCNNTTSVADQSVVQLWERNEDIQLTQPHVDLIDNWSSDGDSVSSSSSCSACDVLPGIREGYSSTSDDMHHRVVPRSGVNLLKRARIFTTEEAIDQAIDRWQAYMCSCSEALGVLRQQLIDAYIPYALEKWNLDRQPSNHASTIGSTGEGAGAPTHQTPLTVRKNKALRNMLRHSVKVANQRHLACVSKFAIVSSRLAKWRKPTASQRCQYRDPTTTTWEKPCGNLCIPLLPVCAAHVVQLKPAPSVGCLTDKPVDAVNGCYQLDPNSETKPLSFSPQSPTDGGSTRIHSCAPELPPPARSTRSVKPSPSDSLPISPPSSTTPTLQLPQQYLFRPCGGAFGQPCNKPVIAWTPYTRCPRHTFTVPPPEETSPRTDSLTETSDLHALLHEALQSRPAKLEPNGL</sequence>
<keyword evidence="3" id="KW-1185">Reference proteome</keyword>
<dbReference type="AlphaFoldDB" id="A0A4S2MGR7"/>
<dbReference type="EMBL" id="SJOL01002511">
    <property type="protein sequence ID" value="TGZ73608.1"/>
    <property type="molecule type" value="Genomic_DNA"/>
</dbReference>
<protein>
    <submittedName>
        <fullName evidence="2">Uncharacterized protein</fullName>
    </submittedName>
</protein>
<proteinExistence type="predicted"/>
<comment type="caution">
    <text evidence="2">The sequence shown here is derived from an EMBL/GenBank/DDBJ whole genome shotgun (WGS) entry which is preliminary data.</text>
</comment>
<feature type="compositionally biased region" description="Low complexity" evidence="1">
    <location>
        <begin position="356"/>
        <end position="373"/>
    </location>
</feature>
<feature type="compositionally biased region" description="Polar residues" evidence="1">
    <location>
        <begin position="318"/>
        <end position="337"/>
    </location>
</feature>
<gene>
    <name evidence="2" type="ORF">CRM22_001416</name>
</gene>
<evidence type="ECO:0000313" key="2">
    <source>
        <dbReference type="EMBL" id="TGZ73608.1"/>
    </source>
</evidence>
<evidence type="ECO:0000313" key="3">
    <source>
        <dbReference type="Proteomes" id="UP000308267"/>
    </source>
</evidence>